<keyword evidence="2" id="KW-0812">Transmembrane</keyword>
<dbReference type="AlphaFoldDB" id="A0A401YDG4"/>
<evidence type="ECO:0000256" key="2">
    <source>
        <dbReference type="SAM" id="Phobius"/>
    </source>
</evidence>
<evidence type="ECO:0000313" key="4">
    <source>
        <dbReference type="EMBL" id="GCD92649.1"/>
    </source>
</evidence>
<sequence length="135" mass="14607">MSFVIIIGLFIAAASVAFAALLVAYNTSGGPEYTVSMFDTDMVTLDTTAAFLAGLALALLFCAALAMVATGMRMRTRRRNSAARVGDYDRSGRAARYRAAHEWQADPARTERADVRREPMGPAPQRPPEPPEGRV</sequence>
<keyword evidence="5" id="KW-1185">Reference proteome</keyword>
<keyword evidence="2" id="KW-1133">Transmembrane helix</keyword>
<protein>
    <submittedName>
        <fullName evidence="4">Uncharacterized protein</fullName>
    </submittedName>
</protein>
<proteinExistence type="predicted"/>
<comment type="caution">
    <text evidence="4">The sequence shown here is derived from an EMBL/GenBank/DDBJ whole genome shotgun (WGS) entry which is preliminary data.</text>
</comment>
<feature type="transmembrane region" description="Helical" evidence="2">
    <location>
        <begin position="43"/>
        <end position="69"/>
    </location>
</feature>
<evidence type="ECO:0000256" key="3">
    <source>
        <dbReference type="SAM" id="SignalP"/>
    </source>
</evidence>
<evidence type="ECO:0000313" key="5">
    <source>
        <dbReference type="Proteomes" id="UP000286931"/>
    </source>
</evidence>
<accession>A0A401YDG4</accession>
<feature type="signal peptide" evidence="3">
    <location>
        <begin position="1"/>
        <end position="19"/>
    </location>
</feature>
<organism evidence="4 5">
    <name type="scientific">Embleya hyalina</name>
    <dbReference type="NCBI Taxonomy" id="516124"/>
    <lineage>
        <taxon>Bacteria</taxon>
        <taxon>Bacillati</taxon>
        <taxon>Actinomycetota</taxon>
        <taxon>Actinomycetes</taxon>
        <taxon>Kitasatosporales</taxon>
        <taxon>Streptomycetaceae</taxon>
        <taxon>Embleya</taxon>
    </lineage>
</organism>
<feature type="compositionally biased region" description="Basic and acidic residues" evidence="1">
    <location>
        <begin position="99"/>
        <end position="119"/>
    </location>
</feature>
<dbReference type="Proteomes" id="UP000286931">
    <property type="component" value="Unassembled WGS sequence"/>
</dbReference>
<feature type="region of interest" description="Disordered" evidence="1">
    <location>
        <begin position="98"/>
        <end position="135"/>
    </location>
</feature>
<name>A0A401YDG4_9ACTN</name>
<keyword evidence="3" id="KW-0732">Signal</keyword>
<dbReference type="EMBL" id="BIFH01000013">
    <property type="protein sequence ID" value="GCD92649.1"/>
    <property type="molecule type" value="Genomic_DNA"/>
</dbReference>
<reference evidence="4 5" key="1">
    <citation type="submission" date="2018-12" db="EMBL/GenBank/DDBJ databases">
        <title>Draft genome sequence of Embleya hyalina NBRC 13850T.</title>
        <authorList>
            <person name="Komaki H."/>
            <person name="Hosoyama A."/>
            <person name="Kimura A."/>
            <person name="Ichikawa N."/>
            <person name="Tamura T."/>
        </authorList>
    </citation>
    <scope>NUCLEOTIDE SEQUENCE [LARGE SCALE GENOMIC DNA]</scope>
    <source>
        <strain evidence="4 5">NBRC 13850</strain>
    </source>
</reference>
<keyword evidence="2" id="KW-0472">Membrane</keyword>
<feature type="chain" id="PRO_5019249186" evidence="3">
    <location>
        <begin position="20"/>
        <end position="135"/>
    </location>
</feature>
<gene>
    <name evidence="4" type="ORF">EHYA_00288</name>
</gene>
<evidence type="ECO:0000256" key="1">
    <source>
        <dbReference type="SAM" id="MobiDB-lite"/>
    </source>
</evidence>